<keyword evidence="3" id="KW-1185">Reference proteome</keyword>
<dbReference type="Proteomes" id="UP001153269">
    <property type="component" value="Unassembled WGS sequence"/>
</dbReference>
<organism evidence="2 3">
    <name type="scientific">Pleuronectes platessa</name>
    <name type="common">European plaice</name>
    <dbReference type="NCBI Taxonomy" id="8262"/>
    <lineage>
        <taxon>Eukaryota</taxon>
        <taxon>Metazoa</taxon>
        <taxon>Chordata</taxon>
        <taxon>Craniata</taxon>
        <taxon>Vertebrata</taxon>
        <taxon>Euteleostomi</taxon>
        <taxon>Actinopterygii</taxon>
        <taxon>Neopterygii</taxon>
        <taxon>Teleostei</taxon>
        <taxon>Neoteleostei</taxon>
        <taxon>Acanthomorphata</taxon>
        <taxon>Carangaria</taxon>
        <taxon>Pleuronectiformes</taxon>
        <taxon>Pleuronectoidei</taxon>
        <taxon>Pleuronectidae</taxon>
        <taxon>Pleuronectes</taxon>
    </lineage>
</organism>
<evidence type="ECO:0000256" key="1">
    <source>
        <dbReference type="SAM" id="MobiDB-lite"/>
    </source>
</evidence>
<name>A0A9N7UIN4_PLEPL</name>
<evidence type="ECO:0000313" key="2">
    <source>
        <dbReference type="EMBL" id="CAB1432834.1"/>
    </source>
</evidence>
<protein>
    <submittedName>
        <fullName evidence="2">Uncharacterized protein</fullName>
    </submittedName>
</protein>
<feature type="compositionally biased region" description="Polar residues" evidence="1">
    <location>
        <begin position="28"/>
        <end position="47"/>
    </location>
</feature>
<dbReference type="EMBL" id="CADEAL010001480">
    <property type="protein sequence ID" value="CAB1432834.1"/>
    <property type="molecule type" value="Genomic_DNA"/>
</dbReference>
<proteinExistence type="predicted"/>
<comment type="caution">
    <text evidence="2">The sequence shown here is derived from an EMBL/GenBank/DDBJ whole genome shotgun (WGS) entry which is preliminary data.</text>
</comment>
<sequence length="99" mass="10264">MAATQLGHSGIVAISSSSSCRGDPGAISAQSGPSSAGTSSVQEQGPASSGAEFGKRWCHGGRRAECPILKSWKEELGSNWWILRGPEPVPGLIACQRRS</sequence>
<feature type="region of interest" description="Disordered" evidence="1">
    <location>
        <begin position="16"/>
        <end position="57"/>
    </location>
</feature>
<gene>
    <name evidence="2" type="ORF">PLEPLA_LOCUS20921</name>
</gene>
<dbReference type="AlphaFoldDB" id="A0A9N7UIN4"/>
<accession>A0A9N7UIN4</accession>
<evidence type="ECO:0000313" key="3">
    <source>
        <dbReference type="Proteomes" id="UP001153269"/>
    </source>
</evidence>
<reference evidence="2" key="1">
    <citation type="submission" date="2020-03" db="EMBL/GenBank/DDBJ databases">
        <authorList>
            <person name="Weist P."/>
        </authorList>
    </citation>
    <scope>NUCLEOTIDE SEQUENCE</scope>
</reference>